<dbReference type="Pfam" id="PF01554">
    <property type="entry name" value="MatE"/>
    <property type="match status" value="3"/>
</dbReference>
<feature type="transmembrane region" description="Helical" evidence="2">
    <location>
        <begin position="169"/>
        <end position="191"/>
    </location>
</feature>
<feature type="transmembrane region" description="Helical" evidence="2">
    <location>
        <begin position="292"/>
        <end position="314"/>
    </location>
</feature>
<dbReference type="PANTHER" id="PTHR43298">
    <property type="entry name" value="MULTIDRUG RESISTANCE PROTEIN NORM-RELATED"/>
    <property type="match status" value="1"/>
</dbReference>
<feature type="transmembrane region" description="Helical" evidence="2">
    <location>
        <begin position="392"/>
        <end position="412"/>
    </location>
</feature>
<evidence type="ECO:0008006" key="4">
    <source>
        <dbReference type="Google" id="ProtNLM"/>
    </source>
</evidence>
<keyword evidence="2" id="KW-1133">Transmembrane helix</keyword>
<dbReference type="EMBL" id="LAZR01000156">
    <property type="protein sequence ID" value="KKN85687.1"/>
    <property type="molecule type" value="Genomic_DNA"/>
</dbReference>
<dbReference type="GO" id="GO:0042910">
    <property type="term" value="F:xenobiotic transmembrane transporter activity"/>
    <property type="evidence" value="ECO:0007669"/>
    <property type="project" value="InterPro"/>
</dbReference>
<keyword evidence="1" id="KW-0813">Transport</keyword>
<sequence>MDAPLTNLDPSAHPSKWGFGEVLRLSAPMALAMLSGTIVRFVDGRMVSQVTSYQFSAQQVAGLTSFVAEALAVGGLGVISTFVSQSLGAGKSRRSGLYAWAGLHLAWMYALLMLPLIPLAGSAMGLFGHGPATHGMETMYFRYMIAALALTVPARALEQFFIGVHRPRVVYIAAVVANVFNVGANYCLIFGKFGLPRLELEGAAIGSCLSWALQLAILLGVFLGPRMHATFRTRVGLTLRWRLMGQILRLGLPVGARLSNAMLCWTIFSNYFVGRFGPAHLAGNSAAMRYGLMAILPVVGVGMATTALVGRYIGAGRPDLARKRTHTSLIVAVIYLLVIASATLAWRKPMVAFFVRTDAAAAVDPADPDDATAPTERDLADPDDIVRIGSQLLLFLLVIQLFDSVNIVYIGALRGAGDTRRPMIVSMSLAWLLEVGGGAAMVAAFPSLEARGPYVAAAFYLVCASAYMLWRFESGHWRNINVFRGSRDPSPEIA</sequence>
<name>A0A0F9UE83_9ZZZZ</name>
<feature type="transmembrane region" description="Helical" evidence="2">
    <location>
        <begin position="203"/>
        <end position="224"/>
    </location>
</feature>
<keyword evidence="2" id="KW-0812">Transmembrane</keyword>
<feature type="transmembrane region" description="Helical" evidence="2">
    <location>
        <begin position="326"/>
        <end position="346"/>
    </location>
</feature>
<evidence type="ECO:0000313" key="3">
    <source>
        <dbReference type="EMBL" id="KKN85687.1"/>
    </source>
</evidence>
<accession>A0A0F9UE83</accession>
<feature type="transmembrane region" description="Helical" evidence="2">
    <location>
        <begin position="96"/>
        <end position="120"/>
    </location>
</feature>
<dbReference type="AlphaFoldDB" id="A0A0F9UE83"/>
<dbReference type="GO" id="GO:0015297">
    <property type="term" value="F:antiporter activity"/>
    <property type="evidence" value="ECO:0007669"/>
    <property type="project" value="InterPro"/>
</dbReference>
<dbReference type="CDD" id="cd13133">
    <property type="entry name" value="MATE_like_7"/>
    <property type="match status" value="1"/>
</dbReference>
<organism evidence="3">
    <name type="scientific">marine sediment metagenome</name>
    <dbReference type="NCBI Taxonomy" id="412755"/>
    <lineage>
        <taxon>unclassified sequences</taxon>
        <taxon>metagenomes</taxon>
        <taxon>ecological metagenomes</taxon>
    </lineage>
</organism>
<feature type="transmembrane region" description="Helical" evidence="2">
    <location>
        <begin position="424"/>
        <end position="445"/>
    </location>
</feature>
<gene>
    <name evidence="3" type="ORF">LCGC14_0276710</name>
</gene>
<feature type="transmembrane region" description="Helical" evidence="2">
    <location>
        <begin position="250"/>
        <end position="272"/>
    </location>
</feature>
<protein>
    <recommendedName>
        <fullName evidence="4">Polysaccharide biosynthesis protein C-terminal domain-containing protein</fullName>
    </recommendedName>
</protein>
<keyword evidence="2" id="KW-0472">Membrane</keyword>
<feature type="transmembrane region" description="Helical" evidence="2">
    <location>
        <begin position="62"/>
        <end position="84"/>
    </location>
</feature>
<comment type="caution">
    <text evidence="3">The sequence shown here is derived from an EMBL/GenBank/DDBJ whole genome shotgun (WGS) entry which is preliminary data.</text>
</comment>
<dbReference type="GO" id="GO:0005886">
    <property type="term" value="C:plasma membrane"/>
    <property type="evidence" value="ECO:0007669"/>
    <property type="project" value="TreeGrafter"/>
</dbReference>
<evidence type="ECO:0000256" key="1">
    <source>
        <dbReference type="ARBA" id="ARBA00022448"/>
    </source>
</evidence>
<feature type="transmembrane region" description="Helical" evidence="2">
    <location>
        <begin position="451"/>
        <end position="470"/>
    </location>
</feature>
<reference evidence="3" key="1">
    <citation type="journal article" date="2015" name="Nature">
        <title>Complex archaea that bridge the gap between prokaryotes and eukaryotes.</title>
        <authorList>
            <person name="Spang A."/>
            <person name="Saw J.H."/>
            <person name="Jorgensen S.L."/>
            <person name="Zaremba-Niedzwiedzka K."/>
            <person name="Martijn J."/>
            <person name="Lind A.E."/>
            <person name="van Eijk R."/>
            <person name="Schleper C."/>
            <person name="Guy L."/>
            <person name="Ettema T.J."/>
        </authorList>
    </citation>
    <scope>NUCLEOTIDE SEQUENCE</scope>
</reference>
<evidence type="ECO:0000256" key="2">
    <source>
        <dbReference type="SAM" id="Phobius"/>
    </source>
</evidence>
<proteinExistence type="predicted"/>
<dbReference type="InterPro" id="IPR002528">
    <property type="entry name" value="MATE_fam"/>
</dbReference>
<feature type="transmembrane region" description="Helical" evidence="2">
    <location>
        <begin position="140"/>
        <end position="157"/>
    </location>
</feature>
<dbReference type="PANTHER" id="PTHR43298:SF2">
    <property type="entry name" value="FMN_FAD EXPORTER YEEO-RELATED"/>
    <property type="match status" value="1"/>
</dbReference>
<dbReference type="InterPro" id="IPR050222">
    <property type="entry name" value="MATE_MdtK"/>
</dbReference>
<dbReference type="NCBIfam" id="TIGR00797">
    <property type="entry name" value="matE"/>
    <property type="match status" value="1"/>
</dbReference>